<dbReference type="AlphaFoldDB" id="A0AAI8GTU6"/>
<evidence type="ECO:0000313" key="1">
    <source>
        <dbReference type="EMBL" id="ASE34405.1"/>
    </source>
</evidence>
<organism evidence="1 2">
    <name type="scientific">Mammaliicoccus sciuri</name>
    <name type="common">Staphylococcus sciuri</name>
    <dbReference type="NCBI Taxonomy" id="1296"/>
    <lineage>
        <taxon>Bacteria</taxon>
        <taxon>Bacillati</taxon>
        <taxon>Bacillota</taxon>
        <taxon>Bacilli</taxon>
        <taxon>Bacillales</taxon>
        <taxon>Staphylococcaceae</taxon>
        <taxon>Mammaliicoccus</taxon>
    </lineage>
</organism>
<accession>A0AAI8GTU6</accession>
<protein>
    <submittedName>
        <fullName evidence="1">Uncharacterized protein</fullName>
    </submittedName>
</protein>
<dbReference type="KEGG" id="sscu:CEP64_07350"/>
<dbReference type="EMBL" id="CP022046">
    <property type="protein sequence ID" value="ASE34405.1"/>
    <property type="molecule type" value="Genomic_DNA"/>
</dbReference>
<evidence type="ECO:0000313" key="2">
    <source>
        <dbReference type="Proteomes" id="UP000197058"/>
    </source>
</evidence>
<dbReference type="RefSeq" id="WP_058591372.1">
    <property type="nucleotide sequence ID" value="NZ_CP022046.2"/>
</dbReference>
<dbReference type="Proteomes" id="UP000197058">
    <property type="component" value="Chromosome"/>
</dbReference>
<name>A0AAI8GTU6_MAMSC</name>
<gene>
    <name evidence="1" type="ORF">CEP64_07350</name>
</gene>
<proteinExistence type="predicted"/>
<reference evidence="2" key="1">
    <citation type="submission" date="2017-06" db="EMBL/GenBank/DDBJ databases">
        <title>FDA dAtabase for Regulatory Grade micrObial Sequences (FDA-ARGOS): Supporting development and validation of Infectious Disease Dx tests.</title>
        <authorList>
            <person name="Goldberg B."/>
            <person name="Campos J."/>
            <person name="Tallon L."/>
            <person name="Sadzewicz L."/>
            <person name="Sengamalay N."/>
            <person name="Ott S."/>
            <person name="Godinez A."/>
            <person name="Nagaraj S."/>
            <person name="Vavikolanu K."/>
            <person name="Nadendla S."/>
            <person name="George J."/>
            <person name="Geyer C."/>
            <person name="Sichtig H."/>
        </authorList>
    </citation>
    <scope>NUCLEOTIDE SEQUENCE [LARGE SCALE GENOMIC DNA]</scope>
    <source>
        <strain evidence="2">FDAARGOS_285</strain>
    </source>
</reference>
<sequence>MKNIDNRNKLVEQPFTFNITKKKTIRIFYFGKPVTILKNYKAEQLIGRMEDVDYDDFEVQLLLAKATGNFKRGNEKNNKRK</sequence>